<evidence type="ECO:0000259" key="1">
    <source>
        <dbReference type="PROSITE" id="PS50112"/>
    </source>
</evidence>
<dbReference type="EMBL" id="BAAADJ010000004">
    <property type="protein sequence ID" value="GAA0316363.1"/>
    <property type="molecule type" value="Genomic_DNA"/>
</dbReference>
<dbReference type="SMART" id="SM00091">
    <property type="entry name" value="PAS"/>
    <property type="match status" value="3"/>
</dbReference>
<comment type="caution">
    <text evidence="4">The sequence shown here is derived from an EMBL/GenBank/DDBJ whole genome shotgun (WGS) entry which is preliminary data.</text>
</comment>
<sequence length="554" mass="64059">MLHAEMVNLDHILMDGLQDMVFVVGVNERHEMFYKYINRISMEKTGLTRNCLGKSIYDIYPKEKADFLYSHYFKALTTLEVVTYEDSYHSPEGEKYYSETKLTPLKDEKGRCYQVVAVVHDITGKKRAEFELKEYWNLISEGRQRYRSLFEYSLDAMITLDMDANVLNGNPMVESVTGYSLTELICTSFYTLVDLDNFRESKRFFQIAMDGTPVTYRTTILNNVGHSIELSVKFTPIIINDEVTGVFGILRDVSENINLNRKYKESEDRFKIIAEHAHDLITLLDARGEITYASPSYQTVLGFGDKDYEGNLFSYNVHPDQVQELEDSFIHSITEGVPCKLQFQQKHRTKGWIWFELHGTPVFDDRNRFVHMVVVSRDITLQKEYESKLTHFAFHDSLTDLPNRRYFKKVLTEALEEHQKNQVGLAVMMMDLDNFKWVNDELGHDIGDEVIKEFGRRVQQNIGENDVVARLGGDEFVVLLPNVKSTRQVEAYAQQILQAMQDKWEINDYVLEVSASIGIAIAPLEGASEYSLLKTADESLYEVKETSKNSYVIK</sequence>
<dbReference type="PANTHER" id="PTHR44757">
    <property type="entry name" value="DIGUANYLATE CYCLASE DGCP"/>
    <property type="match status" value="1"/>
</dbReference>
<dbReference type="PROSITE" id="PS50113">
    <property type="entry name" value="PAC"/>
    <property type="match status" value="2"/>
</dbReference>
<dbReference type="InterPro" id="IPR000700">
    <property type="entry name" value="PAS-assoc_C"/>
</dbReference>
<dbReference type="Pfam" id="PF13426">
    <property type="entry name" value="PAS_9"/>
    <property type="match status" value="1"/>
</dbReference>
<evidence type="ECO:0000313" key="5">
    <source>
        <dbReference type="Proteomes" id="UP001500782"/>
    </source>
</evidence>
<evidence type="ECO:0000259" key="2">
    <source>
        <dbReference type="PROSITE" id="PS50113"/>
    </source>
</evidence>
<dbReference type="InterPro" id="IPR000014">
    <property type="entry name" value="PAS"/>
</dbReference>
<evidence type="ECO:0000313" key="4">
    <source>
        <dbReference type="EMBL" id="GAA0316363.1"/>
    </source>
</evidence>
<dbReference type="InterPro" id="IPR029787">
    <property type="entry name" value="Nucleotide_cyclase"/>
</dbReference>
<dbReference type="InterPro" id="IPR035965">
    <property type="entry name" value="PAS-like_dom_sf"/>
</dbReference>
<dbReference type="SUPFAM" id="SSF55073">
    <property type="entry name" value="Nucleotide cyclase"/>
    <property type="match status" value="1"/>
</dbReference>
<dbReference type="SMART" id="SM00267">
    <property type="entry name" value="GGDEF"/>
    <property type="match status" value="1"/>
</dbReference>
<dbReference type="InterPro" id="IPR013656">
    <property type="entry name" value="PAS_4"/>
</dbReference>
<dbReference type="Gene3D" id="3.30.70.270">
    <property type="match status" value="1"/>
</dbReference>
<dbReference type="PROSITE" id="PS50112">
    <property type="entry name" value="PAS"/>
    <property type="match status" value="2"/>
</dbReference>
<dbReference type="SUPFAM" id="SSF55785">
    <property type="entry name" value="PYP-like sensor domain (PAS domain)"/>
    <property type="match status" value="3"/>
</dbReference>
<dbReference type="Pfam" id="PF00990">
    <property type="entry name" value="GGDEF"/>
    <property type="match status" value="1"/>
</dbReference>
<gene>
    <name evidence="4" type="ORF">GCM10008967_03670</name>
</gene>
<protein>
    <recommendedName>
        <fullName evidence="6">Diguanylate cyclase</fullName>
    </recommendedName>
</protein>
<name>A0ABP3FHN2_9BACI</name>
<keyword evidence="5" id="KW-1185">Reference proteome</keyword>
<proteinExistence type="predicted"/>
<dbReference type="RefSeq" id="WP_343795815.1">
    <property type="nucleotide sequence ID" value="NZ_BAAADJ010000004.1"/>
</dbReference>
<dbReference type="PANTHER" id="PTHR44757:SF2">
    <property type="entry name" value="BIOFILM ARCHITECTURE MAINTENANCE PROTEIN MBAA"/>
    <property type="match status" value="1"/>
</dbReference>
<feature type="domain" description="PAS" evidence="1">
    <location>
        <begin position="266"/>
        <end position="336"/>
    </location>
</feature>
<feature type="domain" description="PAS" evidence="1">
    <location>
        <begin position="142"/>
        <end position="212"/>
    </location>
</feature>
<dbReference type="SMART" id="SM00086">
    <property type="entry name" value="PAC"/>
    <property type="match status" value="3"/>
</dbReference>
<dbReference type="Gene3D" id="3.30.450.20">
    <property type="entry name" value="PAS domain"/>
    <property type="match status" value="3"/>
</dbReference>
<reference evidence="5" key="1">
    <citation type="journal article" date="2019" name="Int. J. Syst. Evol. Microbiol.">
        <title>The Global Catalogue of Microorganisms (GCM) 10K type strain sequencing project: providing services to taxonomists for standard genome sequencing and annotation.</title>
        <authorList>
            <consortium name="The Broad Institute Genomics Platform"/>
            <consortium name="The Broad Institute Genome Sequencing Center for Infectious Disease"/>
            <person name="Wu L."/>
            <person name="Ma J."/>
        </authorList>
    </citation>
    <scope>NUCLEOTIDE SEQUENCE [LARGE SCALE GENOMIC DNA]</scope>
    <source>
        <strain evidence="5">JCM 9731</strain>
    </source>
</reference>
<organism evidence="4 5">
    <name type="scientific">Bacillus carboniphilus</name>
    <dbReference type="NCBI Taxonomy" id="86663"/>
    <lineage>
        <taxon>Bacteria</taxon>
        <taxon>Bacillati</taxon>
        <taxon>Bacillota</taxon>
        <taxon>Bacilli</taxon>
        <taxon>Bacillales</taxon>
        <taxon>Bacillaceae</taxon>
        <taxon>Bacillus</taxon>
    </lineage>
</organism>
<dbReference type="CDD" id="cd01949">
    <property type="entry name" value="GGDEF"/>
    <property type="match status" value="1"/>
</dbReference>
<dbReference type="InterPro" id="IPR000160">
    <property type="entry name" value="GGDEF_dom"/>
</dbReference>
<evidence type="ECO:0008006" key="6">
    <source>
        <dbReference type="Google" id="ProtNLM"/>
    </source>
</evidence>
<dbReference type="PROSITE" id="PS50887">
    <property type="entry name" value="GGDEF"/>
    <property type="match status" value="1"/>
</dbReference>
<evidence type="ECO:0000259" key="3">
    <source>
        <dbReference type="PROSITE" id="PS50887"/>
    </source>
</evidence>
<feature type="domain" description="PAC" evidence="2">
    <location>
        <begin position="82"/>
        <end position="134"/>
    </location>
</feature>
<dbReference type="InterPro" id="IPR052155">
    <property type="entry name" value="Biofilm_reg_signaling"/>
</dbReference>
<accession>A0ABP3FHN2</accession>
<dbReference type="CDD" id="cd00130">
    <property type="entry name" value="PAS"/>
    <property type="match status" value="3"/>
</dbReference>
<dbReference type="NCBIfam" id="TIGR00254">
    <property type="entry name" value="GGDEF"/>
    <property type="match status" value="1"/>
</dbReference>
<dbReference type="InterPro" id="IPR001610">
    <property type="entry name" value="PAC"/>
</dbReference>
<dbReference type="InterPro" id="IPR043128">
    <property type="entry name" value="Rev_trsase/Diguanyl_cyclase"/>
</dbReference>
<feature type="domain" description="PAC" evidence="2">
    <location>
        <begin position="339"/>
        <end position="391"/>
    </location>
</feature>
<dbReference type="Pfam" id="PF08448">
    <property type="entry name" value="PAS_4"/>
    <property type="match status" value="2"/>
</dbReference>
<dbReference type="NCBIfam" id="TIGR00229">
    <property type="entry name" value="sensory_box"/>
    <property type="match status" value="3"/>
</dbReference>
<dbReference type="Proteomes" id="UP001500782">
    <property type="component" value="Unassembled WGS sequence"/>
</dbReference>
<feature type="domain" description="GGDEF" evidence="3">
    <location>
        <begin position="423"/>
        <end position="554"/>
    </location>
</feature>